<evidence type="ECO:0000313" key="4">
    <source>
        <dbReference type="Proteomes" id="UP000051162"/>
    </source>
</evidence>
<sequence>MTPNSIKYHADKIQKDLGFPFDFHSLRHTHATMLLENGANIKEIQARLGHSRISTTLNTYSHVTQKMSTETVDIFEKMMHHEA</sequence>
<reference evidence="3 4" key="1">
    <citation type="journal article" date="2015" name="Genome Announc.">
        <title>Expanding the biotechnology potential of lactobacilli through comparative genomics of 213 strains and associated genera.</title>
        <authorList>
            <person name="Sun Z."/>
            <person name="Harris H.M."/>
            <person name="McCann A."/>
            <person name="Guo C."/>
            <person name="Argimon S."/>
            <person name="Zhang W."/>
            <person name="Yang X."/>
            <person name="Jeffery I.B."/>
            <person name="Cooney J.C."/>
            <person name="Kagawa T.F."/>
            <person name="Liu W."/>
            <person name="Song Y."/>
            <person name="Salvetti E."/>
            <person name="Wrobel A."/>
            <person name="Rasinkangas P."/>
            <person name="Parkhill J."/>
            <person name="Rea M.C."/>
            <person name="O'Sullivan O."/>
            <person name="Ritari J."/>
            <person name="Douillard F.P."/>
            <person name="Paul Ross R."/>
            <person name="Yang R."/>
            <person name="Briner A.E."/>
            <person name="Felis G.E."/>
            <person name="de Vos W.M."/>
            <person name="Barrangou R."/>
            <person name="Klaenhammer T.R."/>
            <person name="Caufield P.W."/>
            <person name="Cui Y."/>
            <person name="Zhang H."/>
            <person name="O'Toole P.W."/>
        </authorList>
    </citation>
    <scope>NUCLEOTIDE SEQUENCE [LARGE SCALE GENOMIC DNA]</scope>
    <source>
        <strain evidence="3 4">DSM 19117</strain>
    </source>
</reference>
<dbReference type="GO" id="GO:0006310">
    <property type="term" value="P:DNA recombination"/>
    <property type="evidence" value="ECO:0007669"/>
    <property type="project" value="UniProtKB-KW"/>
</dbReference>
<dbReference type="InterPro" id="IPR011010">
    <property type="entry name" value="DNA_brk_join_enz"/>
</dbReference>
<dbReference type="SUPFAM" id="SSF56349">
    <property type="entry name" value="DNA breaking-rejoining enzymes"/>
    <property type="match status" value="1"/>
</dbReference>
<organism evidence="3 4">
    <name type="scientific">Levilactobacillus namurensis DSM 19117</name>
    <dbReference type="NCBI Taxonomy" id="1423773"/>
    <lineage>
        <taxon>Bacteria</taxon>
        <taxon>Bacillati</taxon>
        <taxon>Bacillota</taxon>
        <taxon>Bacilli</taxon>
        <taxon>Lactobacillales</taxon>
        <taxon>Lactobacillaceae</taxon>
        <taxon>Levilactobacillus</taxon>
    </lineage>
</organism>
<evidence type="ECO:0000256" key="1">
    <source>
        <dbReference type="ARBA" id="ARBA00023172"/>
    </source>
</evidence>
<dbReference type="AlphaFoldDB" id="A0A0R1K8B1"/>
<evidence type="ECO:0000259" key="2">
    <source>
        <dbReference type="PROSITE" id="PS51898"/>
    </source>
</evidence>
<dbReference type="PROSITE" id="PS51898">
    <property type="entry name" value="TYR_RECOMBINASE"/>
    <property type="match status" value="1"/>
</dbReference>
<dbReference type="PATRIC" id="fig|1423773.3.peg.2053"/>
<gene>
    <name evidence="3" type="ORF">FD30_GL002006</name>
</gene>
<protein>
    <recommendedName>
        <fullName evidence="2">Tyr recombinase domain-containing protein</fullName>
    </recommendedName>
</protein>
<dbReference type="InterPro" id="IPR002104">
    <property type="entry name" value="Integrase_catalytic"/>
</dbReference>
<dbReference type="EMBL" id="AZDT01000006">
    <property type="protein sequence ID" value="KRK77491.1"/>
    <property type="molecule type" value="Genomic_DNA"/>
</dbReference>
<feature type="domain" description="Tyr recombinase" evidence="2">
    <location>
        <begin position="1"/>
        <end position="73"/>
    </location>
</feature>
<keyword evidence="1" id="KW-0233">DNA recombination</keyword>
<name>A0A0R1K8B1_9LACO</name>
<dbReference type="STRING" id="1423773.FD30_GL002006"/>
<evidence type="ECO:0000313" key="3">
    <source>
        <dbReference type="EMBL" id="KRK77491.1"/>
    </source>
</evidence>
<dbReference type="GO" id="GO:0003677">
    <property type="term" value="F:DNA binding"/>
    <property type="evidence" value="ECO:0007669"/>
    <property type="project" value="InterPro"/>
</dbReference>
<dbReference type="Proteomes" id="UP000051162">
    <property type="component" value="Unassembled WGS sequence"/>
</dbReference>
<dbReference type="Gene3D" id="1.10.443.10">
    <property type="entry name" value="Intergrase catalytic core"/>
    <property type="match status" value="1"/>
</dbReference>
<dbReference type="GO" id="GO:0015074">
    <property type="term" value="P:DNA integration"/>
    <property type="evidence" value="ECO:0007669"/>
    <property type="project" value="InterPro"/>
</dbReference>
<accession>A0A0R1K8B1</accession>
<dbReference type="InterPro" id="IPR013762">
    <property type="entry name" value="Integrase-like_cat_sf"/>
</dbReference>
<dbReference type="InterPro" id="IPR050090">
    <property type="entry name" value="Tyrosine_recombinase_XerCD"/>
</dbReference>
<dbReference type="PANTHER" id="PTHR30349">
    <property type="entry name" value="PHAGE INTEGRASE-RELATED"/>
    <property type="match status" value="1"/>
</dbReference>
<dbReference type="Pfam" id="PF00589">
    <property type="entry name" value="Phage_integrase"/>
    <property type="match status" value="1"/>
</dbReference>
<comment type="caution">
    <text evidence="3">The sequence shown here is derived from an EMBL/GenBank/DDBJ whole genome shotgun (WGS) entry which is preliminary data.</text>
</comment>
<proteinExistence type="predicted"/>
<dbReference type="PANTHER" id="PTHR30349:SF64">
    <property type="entry name" value="PROPHAGE INTEGRASE INTD-RELATED"/>
    <property type="match status" value="1"/>
</dbReference>
<keyword evidence="4" id="KW-1185">Reference proteome</keyword>